<gene>
    <name evidence="1" type="ORF">L1987_70617</name>
</gene>
<accession>A0ACB9ARR5</accession>
<evidence type="ECO:0000313" key="2">
    <source>
        <dbReference type="Proteomes" id="UP001056120"/>
    </source>
</evidence>
<proteinExistence type="predicted"/>
<evidence type="ECO:0000313" key="1">
    <source>
        <dbReference type="EMBL" id="KAI3712068.1"/>
    </source>
</evidence>
<organism evidence="1 2">
    <name type="scientific">Smallanthus sonchifolius</name>
    <dbReference type="NCBI Taxonomy" id="185202"/>
    <lineage>
        <taxon>Eukaryota</taxon>
        <taxon>Viridiplantae</taxon>
        <taxon>Streptophyta</taxon>
        <taxon>Embryophyta</taxon>
        <taxon>Tracheophyta</taxon>
        <taxon>Spermatophyta</taxon>
        <taxon>Magnoliopsida</taxon>
        <taxon>eudicotyledons</taxon>
        <taxon>Gunneridae</taxon>
        <taxon>Pentapetalae</taxon>
        <taxon>asterids</taxon>
        <taxon>campanulids</taxon>
        <taxon>Asterales</taxon>
        <taxon>Asteraceae</taxon>
        <taxon>Asteroideae</taxon>
        <taxon>Heliantheae alliance</taxon>
        <taxon>Millerieae</taxon>
        <taxon>Smallanthus</taxon>
    </lineage>
</organism>
<reference evidence="1 2" key="2">
    <citation type="journal article" date="2022" name="Mol. Ecol. Resour.">
        <title>The genomes of chicory, endive, great burdock and yacon provide insights into Asteraceae paleo-polyploidization history and plant inulin production.</title>
        <authorList>
            <person name="Fan W."/>
            <person name="Wang S."/>
            <person name="Wang H."/>
            <person name="Wang A."/>
            <person name="Jiang F."/>
            <person name="Liu H."/>
            <person name="Zhao H."/>
            <person name="Xu D."/>
            <person name="Zhang Y."/>
        </authorList>
    </citation>
    <scope>NUCLEOTIDE SEQUENCE [LARGE SCALE GENOMIC DNA]</scope>
    <source>
        <strain evidence="2">cv. Yunnan</strain>
        <tissue evidence="1">Leaves</tissue>
    </source>
</reference>
<reference evidence="2" key="1">
    <citation type="journal article" date="2022" name="Mol. Ecol. Resour.">
        <title>The genomes of chicory, endive, great burdock and yacon provide insights into Asteraceae palaeo-polyploidization history and plant inulin production.</title>
        <authorList>
            <person name="Fan W."/>
            <person name="Wang S."/>
            <person name="Wang H."/>
            <person name="Wang A."/>
            <person name="Jiang F."/>
            <person name="Liu H."/>
            <person name="Zhao H."/>
            <person name="Xu D."/>
            <person name="Zhang Y."/>
        </authorList>
    </citation>
    <scope>NUCLEOTIDE SEQUENCE [LARGE SCALE GENOMIC DNA]</scope>
    <source>
        <strain evidence="2">cv. Yunnan</strain>
    </source>
</reference>
<name>A0ACB9ARR5_9ASTR</name>
<protein>
    <submittedName>
        <fullName evidence="1">Uncharacterized protein</fullName>
    </submittedName>
</protein>
<dbReference type="Proteomes" id="UP001056120">
    <property type="component" value="Linkage Group LG24"/>
</dbReference>
<keyword evidence="2" id="KW-1185">Reference proteome</keyword>
<sequence>MAKGLKRDLQQEEAIDSSVHYSDAKPSPPSKKCKTSPAAASSATKKLDSSENQYRLIKPERNGRIVMNRSELEKEVIQAKCHYTKAIVDDIAFDLFDDAYVKAEEGQPYFIGRIVEMFETVDKELYFSAQWFFRAGDTVRFYLPRA</sequence>
<dbReference type="EMBL" id="CM042041">
    <property type="protein sequence ID" value="KAI3712068.1"/>
    <property type="molecule type" value="Genomic_DNA"/>
</dbReference>
<comment type="caution">
    <text evidence="1">The sequence shown here is derived from an EMBL/GenBank/DDBJ whole genome shotgun (WGS) entry which is preliminary data.</text>
</comment>